<gene>
    <name evidence="1" type="ORF">SAMN04488054_101230</name>
</gene>
<proteinExistence type="predicted"/>
<dbReference type="EMBL" id="FOTY01000001">
    <property type="protein sequence ID" value="SFL49490.1"/>
    <property type="molecule type" value="Genomic_DNA"/>
</dbReference>
<evidence type="ECO:0000313" key="2">
    <source>
        <dbReference type="Proteomes" id="UP000199668"/>
    </source>
</evidence>
<dbReference type="GO" id="GO:0051213">
    <property type="term" value="F:dioxygenase activity"/>
    <property type="evidence" value="ECO:0007669"/>
    <property type="project" value="UniProtKB-KW"/>
</dbReference>
<name>A0A1I4I5I9_9BACI</name>
<dbReference type="InterPro" id="IPR018724">
    <property type="entry name" value="2OG-Fe_dioxygenase"/>
</dbReference>
<dbReference type="Proteomes" id="UP000199668">
    <property type="component" value="Unassembled WGS sequence"/>
</dbReference>
<sequence length="273" mass="31559">MEVIAVSQLKEAGYEYYHFKDKIDYPGIDDDLAALQHAFDNLPADEYAPHLNRYRRYGRALVMPGTHEVTWLPETWVDGHAYYEYFQGSFNPEYVGEYRRFPALWQCSMENRLLREMIRQDFRETFWTREDALMPFHAGVHFVKLKVENPGDVAVSSPNTLHQDGEPFTFAHLIRRNNISGGLNAISVPRHRGKMPADIPQDDIKQSFYLDKPLESYSVYDPLVTHYVGDVEKGETDGPGERSAILIDYQPTVIADPDQIRSTRGNTDFMIYV</sequence>
<dbReference type="AlphaFoldDB" id="A0A1I4I5I9"/>
<organism evidence="1 2">
    <name type="scientific">Salibacterium qingdaonense</name>
    <dbReference type="NCBI Taxonomy" id="266892"/>
    <lineage>
        <taxon>Bacteria</taxon>
        <taxon>Bacillati</taxon>
        <taxon>Bacillota</taxon>
        <taxon>Bacilli</taxon>
        <taxon>Bacillales</taxon>
        <taxon>Bacillaceae</taxon>
    </lineage>
</organism>
<evidence type="ECO:0000313" key="1">
    <source>
        <dbReference type="EMBL" id="SFL49490.1"/>
    </source>
</evidence>
<dbReference type="Pfam" id="PF10014">
    <property type="entry name" value="2OG-Fe_Oxy_2"/>
    <property type="match status" value="1"/>
</dbReference>
<keyword evidence="2" id="KW-1185">Reference proteome</keyword>
<protein>
    <submittedName>
        <fullName evidence="1">2OG-Fe dioxygenase</fullName>
    </submittedName>
</protein>
<dbReference type="STRING" id="266892.SAMN04488054_101230"/>
<dbReference type="Gene3D" id="2.60.120.620">
    <property type="entry name" value="q2cbj1_9rhob like domain"/>
    <property type="match status" value="1"/>
</dbReference>
<keyword evidence="1" id="KW-0223">Dioxygenase</keyword>
<accession>A0A1I4I5I9</accession>
<reference evidence="1 2" key="1">
    <citation type="submission" date="2016-10" db="EMBL/GenBank/DDBJ databases">
        <authorList>
            <person name="de Groot N.N."/>
        </authorList>
    </citation>
    <scope>NUCLEOTIDE SEQUENCE [LARGE SCALE GENOMIC DNA]</scope>
    <source>
        <strain evidence="1 2">CGMCC 1.6134</strain>
    </source>
</reference>
<keyword evidence="1" id="KW-0560">Oxidoreductase</keyword>